<evidence type="ECO:0000256" key="3">
    <source>
        <dbReference type="ARBA" id="ARBA00023125"/>
    </source>
</evidence>
<keyword evidence="6" id="KW-0540">Nuclease</keyword>
<reference evidence="6 7" key="1">
    <citation type="submission" date="2019-07" db="EMBL/GenBank/DDBJ databases">
        <title>Genomes of sea-ice associated Colwellia species.</title>
        <authorList>
            <person name="Bowman J.P."/>
        </authorList>
    </citation>
    <scope>NUCLEOTIDE SEQUENCE [LARGE SCALE GENOMIC DNA]</scope>
    <source>
        <strain evidence="6 7">ACAM 459</strain>
    </source>
</reference>
<dbReference type="InterPro" id="IPR000055">
    <property type="entry name" value="Restrct_endonuc_typeI_TRD"/>
</dbReference>
<dbReference type="RefSeq" id="WP_146781967.1">
    <property type="nucleotide sequence ID" value="NZ_VOLT01000001.1"/>
</dbReference>
<dbReference type="CDD" id="cd17278">
    <property type="entry name" value="RMtype1_S_LdeBORF1052P-TRD2-CR2"/>
    <property type="match status" value="1"/>
</dbReference>
<keyword evidence="2" id="KW-0680">Restriction system</keyword>
<keyword evidence="4" id="KW-0175">Coiled coil</keyword>
<evidence type="ECO:0000256" key="4">
    <source>
        <dbReference type="SAM" id="Coils"/>
    </source>
</evidence>
<comment type="similarity">
    <text evidence="1">Belongs to the type-I restriction system S methylase family.</text>
</comment>
<dbReference type="EMBL" id="VOLT01000001">
    <property type="protein sequence ID" value="TWX71725.1"/>
    <property type="molecule type" value="Genomic_DNA"/>
</dbReference>
<dbReference type="Proteomes" id="UP000321822">
    <property type="component" value="Unassembled WGS sequence"/>
</dbReference>
<keyword evidence="3" id="KW-0238">DNA-binding</keyword>
<evidence type="ECO:0000313" key="7">
    <source>
        <dbReference type="Proteomes" id="UP000321822"/>
    </source>
</evidence>
<feature type="coiled-coil region" evidence="4">
    <location>
        <begin position="164"/>
        <end position="191"/>
    </location>
</feature>
<proteinExistence type="inferred from homology"/>
<comment type="caution">
    <text evidence="6">The sequence shown here is derived from an EMBL/GenBank/DDBJ whole genome shotgun (WGS) entry which is preliminary data.</text>
</comment>
<dbReference type="CDD" id="cd17246">
    <property type="entry name" value="RMtype1_S_SonII-TRD2-CR2_like"/>
    <property type="match status" value="1"/>
</dbReference>
<keyword evidence="6" id="KW-0255">Endonuclease</keyword>
<feature type="domain" description="Type I restriction modification DNA specificity" evidence="5">
    <location>
        <begin position="213"/>
        <end position="375"/>
    </location>
</feature>
<gene>
    <name evidence="6" type="ORF">ESZ36_00365</name>
</gene>
<dbReference type="GO" id="GO:0004519">
    <property type="term" value="F:endonuclease activity"/>
    <property type="evidence" value="ECO:0007669"/>
    <property type="project" value="UniProtKB-KW"/>
</dbReference>
<dbReference type="GO" id="GO:0009307">
    <property type="term" value="P:DNA restriction-modification system"/>
    <property type="evidence" value="ECO:0007669"/>
    <property type="project" value="UniProtKB-KW"/>
</dbReference>
<name>A0A5C6QRJ3_9GAMM</name>
<dbReference type="AlphaFoldDB" id="A0A5C6QRJ3"/>
<dbReference type="Pfam" id="PF01420">
    <property type="entry name" value="Methylase_S"/>
    <property type="match status" value="2"/>
</dbReference>
<keyword evidence="6" id="KW-0378">Hydrolase</keyword>
<feature type="domain" description="Type I restriction modification DNA specificity" evidence="5">
    <location>
        <begin position="69"/>
        <end position="182"/>
    </location>
</feature>
<dbReference type="OrthoDB" id="9798929at2"/>
<dbReference type="Gene3D" id="3.90.220.20">
    <property type="entry name" value="DNA methylase specificity domains"/>
    <property type="match status" value="2"/>
</dbReference>
<evidence type="ECO:0000256" key="1">
    <source>
        <dbReference type="ARBA" id="ARBA00010923"/>
    </source>
</evidence>
<accession>A0A5C6QRJ3</accession>
<dbReference type="InterPro" id="IPR052021">
    <property type="entry name" value="Type-I_RS_S_subunit"/>
</dbReference>
<dbReference type="InterPro" id="IPR044946">
    <property type="entry name" value="Restrct_endonuc_typeI_TRD_sf"/>
</dbReference>
<dbReference type="GO" id="GO:0003677">
    <property type="term" value="F:DNA binding"/>
    <property type="evidence" value="ECO:0007669"/>
    <property type="project" value="UniProtKB-KW"/>
</dbReference>
<evidence type="ECO:0000259" key="5">
    <source>
        <dbReference type="Pfam" id="PF01420"/>
    </source>
</evidence>
<evidence type="ECO:0000256" key="2">
    <source>
        <dbReference type="ARBA" id="ARBA00022747"/>
    </source>
</evidence>
<dbReference type="PANTHER" id="PTHR30408:SF13">
    <property type="entry name" value="TYPE I RESTRICTION ENZYME HINDI SPECIFICITY SUBUNIT"/>
    <property type="match status" value="1"/>
</dbReference>
<dbReference type="PANTHER" id="PTHR30408">
    <property type="entry name" value="TYPE-1 RESTRICTION ENZYME ECOKI SPECIFICITY PROTEIN"/>
    <property type="match status" value="1"/>
</dbReference>
<organism evidence="6 7">
    <name type="scientific">Colwellia demingiae</name>
    <dbReference type="NCBI Taxonomy" id="89401"/>
    <lineage>
        <taxon>Bacteria</taxon>
        <taxon>Pseudomonadati</taxon>
        <taxon>Pseudomonadota</taxon>
        <taxon>Gammaproteobacteria</taxon>
        <taxon>Alteromonadales</taxon>
        <taxon>Colwelliaceae</taxon>
        <taxon>Colwellia</taxon>
    </lineage>
</organism>
<evidence type="ECO:0000313" key="6">
    <source>
        <dbReference type="EMBL" id="TWX71725.1"/>
    </source>
</evidence>
<keyword evidence="7" id="KW-1185">Reference proteome</keyword>
<dbReference type="SUPFAM" id="SSF116734">
    <property type="entry name" value="DNA methylase specificity domain"/>
    <property type="match status" value="2"/>
</dbReference>
<protein>
    <submittedName>
        <fullName evidence="6">Restriction endonuclease subunit S</fullName>
    </submittedName>
</protein>
<sequence>MIWESKPISELCILAIDCVNKTAPVVDYVTPYKMIRTTNVGGGFIDLNTVRYVEEETFIKWTRRSKPEYGDVIFSREAPVGNVGRFTSNDKNVFLGQRLFHYRPDPALLDWKYLAYILQSDAIQGYVHGIAFGATVPHIKVDDAENLKIPCPPIDVQLKIGNILSAYDDLIENNQKRIKLLEETAKITYEEWFVRCKFPDYKNTPIDSETKLPKGWDIWNLNDVVTIKHGYAYKGEFFREEETSKVLLTPGNFKIGGGLKLNKVKYYDETAENPKEYILKLHDLLVTMTDLSKEADTLGYPLLVPESSKTFLHNQRLGKVLPVDKNFFPKYFYYMLFQDQSYRGFVVGSSSGATVKHTSPSKILSFKPKLPSRENGLIQKFDEYARPIFENINNLLKQIQLLNESRNILLPRLMTGMIDIEQVELPVNLLERLQKNN</sequence>